<feature type="binding site" evidence="2">
    <location>
        <position position="121"/>
    </location>
    <ligand>
        <name>Fe cation</name>
        <dbReference type="ChEBI" id="CHEBI:24875"/>
    </ligand>
</feature>
<keyword evidence="2" id="KW-0408">Iron</keyword>
<reference evidence="6 7" key="1">
    <citation type="submission" date="2015-03" db="EMBL/GenBank/DDBJ databases">
        <authorList>
            <person name="Urmite Genomes"/>
        </authorList>
    </citation>
    <scope>NUCLEOTIDE SEQUENCE [LARGE SCALE GENOMIC DNA]</scope>
    <source>
        <strain evidence="6 7">CSUR P1491</strain>
    </source>
</reference>
<proteinExistence type="inferred from homology"/>
<comment type="cofactor">
    <cofactor evidence="2">
        <name>Fe cation</name>
        <dbReference type="ChEBI" id="CHEBI:24875"/>
    </cofactor>
    <text evidence="2">Binds 1 Fe cation per subunit.</text>
</comment>
<dbReference type="PANTHER" id="PTHR43212">
    <property type="entry name" value="QUERCETIN 2,3-DIOXYGENASE"/>
    <property type="match status" value="1"/>
</dbReference>
<organism evidence="6 7">
    <name type="scientific">Mycobacterium lentiflavum</name>
    <dbReference type="NCBI Taxonomy" id="141349"/>
    <lineage>
        <taxon>Bacteria</taxon>
        <taxon>Bacillati</taxon>
        <taxon>Actinomycetota</taxon>
        <taxon>Actinomycetes</taxon>
        <taxon>Mycobacteriales</taxon>
        <taxon>Mycobacteriaceae</taxon>
        <taxon>Mycobacterium</taxon>
        <taxon>Mycobacterium simiae complex</taxon>
    </lineage>
</organism>
<dbReference type="STRING" id="141349.BN1232_00558"/>
<dbReference type="PIRSF" id="PIRSF006232">
    <property type="entry name" value="Pirin"/>
    <property type="match status" value="1"/>
</dbReference>
<feature type="domain" description="Pirin N-terminal" evidence="4">
    <location>
        <begin position="27"/>
        <end position="137"/>
    </location>
</feature>
<evidence type="ECO:0000256" key="3">
    <source>
        <dbReference type="RuleBase" id="RU003457"/>
    </source>
</evidence>
<dbReference type="CDD" id="cd02910">
    <property type="entry name" value="cupin_Yhhw_N"/>
    <property type="match status" value="1"/>
</dbReference>
<name>A0A0E4CLB7_MYCLN</name>
<evidence type="ECO:0000256" key="2">
    <source>
        <dbReference type="PIRSR" id="PIRSR006232-1"/>
    </source>
</evidence>
<evidence type="ECO:0000256" key="1">
    <source>
        <dbReference type="ARBA" id="ARBA00008416"/>
    </source>
</evidence>
<evidence type="ECO:0000259" key="5">
    <source>
        <dbReference type="Pfam" id="PF17954"/>
    </source>
</evidence>
<dbReference type="Pfam" id="PF17954">
    <property type="entry name" value="Pirin_C_2"/>
    <property type="match status" value="1"/>
</dbReference>
<dbReference type="SUPFAM" id="SSF51182">
    <property type="entry name" value="RmlC-like cupins"/>
    <property type="match status" value="1"/>
</dbReference>
<dbReference type="InterPro" id="IPR011051">
    <property type="entry name" value="RmlC_Cupin_sf"/>
</dbReference>
<dbReference type="PANTHER" id="PTHR43212:SF3">
    <property type="entry name" value="QUERCETIN 2,3-DIOXYGENASE"/>
    <property type="match status" value="1"/>
</dbReference>
<dbReference type="InterPro" id="IPR014710">
    <property type="entry name" value="RmlC-like_jellyroll"/>
</dbReference>
<feature type="binding site" evidence="2">
    <location>
        <position position="119"/>
    </location>
    <ligand>
        <name>Fe cation</name>
        <dbReference type="ChEBI" id="CHEBI:24875"/>
    </ligand>
</feature>
<feature type="binding site" evidence="2">
    <location>
        <position position="75"/>
    </location>
    <ligand>
        <name>Fe cation</name>
        <dbReference type="ChEBI" id="CHEBI:24875"/>
    </ligand>
</feature>
<dbReference type="Gene3D" id="2.60.120.10">
    <property type="entry name" value="Jelly Rolls"/>
    <property type="match status" value="2"/>
</dbReference>
<accession>A0A0E4CLB7</accession>
<keyword evidence="2" id="KW-0479">Metal-binding</keyword>
<sequence>MRSDCSALRCDYAEVMPANSEIRRAADRAVTTTPWLKSRHSFSFGDHYEPDNTHHGLLVVNNDDVVAPQSGFDTHPHRDMEIVTWVLEGELTHQDSAGHHGVIYPGLAQRMSAGSGILHSEKNDSLTQPVHFVQMWVIPDESGIPPGYQQHEIGHIGSELVTIASGIPGRDAAITLHNRDAALHGARLQPGDTVTTPDAPYLHVFVPRGRVALDGTDELAEGDAARITDGGGSRLTATEPTELLIWEMHAKLGG</sequence>
<dbReference type="EMBL" id="CTEE01000001">
    <property type="protein sequence ID" value="CQD03973.1"/>
    <property type="molecule type" value="Genomic_DNA"/>
</dbReference>
<dbReference type="InterPro" id="IPR003829">
    <property type="entry name" value="Pirin_N_dom"/>
</dbReference>
<feature type="binding site" evidence="2">
    <location>
        <position position="77"/>
    </location>
    <ligand>
        <name>Fe cation</name>
        <dbReference type="ChEBI" id="CHEBI:24875"/>
    </ligand>
</feature>
<dbReference type="AlphaFoldDB" id="A0A0E4CLB7"/>
<evidence type="ECO:0000313" key="7">
    <source>
        <dbReference type="Proteomes" id="UP000199251"/>
    </source>
</evidence>
<dbReference type="InterPro" id="IPR012093">
    <property type="entry name" value="Pirin"/>
</dbReference>
<comment type="similarity">
    <text evidence="1 3">Belongs to the pirin family.</text>
</comment>
<dbReference type="InterPro" id="IPR041602">
    <property type="entry name" value="Quercetinase_C"/>
</dbReference>
<dbReference type="Proteomes" id="UP000199251">
    <property type="component" value="Unassembled WGS sequence"/>
</dbReference>
<gene>
    <name evidence="6" type="ORF">BN1232_00558</name>
</gene>
<feature type="domain" description="Quercetin 2,3-dioxygenase C-terminal cupin" evidence="5">
    <location>
        <begin position="169"/>
        <end position="248"/>
    </location>
</feature>
<evidence type="ECO:0000313" key="6">
    <source>
        <dbReference type="EMBL" id="CQD03973.1"/>
    </source>
</evidence>
<protein>
    <submittedName>
        <fullName evidence="6">Pirin-like protein</fullName>
    </submittedName>
</protein>
<dbReference type="GO" id="GO:0046872">
    <property type="term" value="F:metal ion binding"/>
    <property type="evidence" value="ECO:0007669"/>
    <property type="project" value="UniProtKB-KW"/>
</dbReference>
<evidence type="ECO:0000259" key="4">
    <source>
        <dbReference type="Pfam" id="PF02678"/>
    </source>
</evidence>
<dbReference type="Pfam" id="PF02678">
    <property type="entry name" value="Pirin"/>
    <property type="match status" value="1"/>
</dbReference>